<evidence type="ECO:0000259" key="4">
    <source>
        <dbReference type="PROSITE" id="PS50949"/>
    </source>
</evidence>
<dbReference type="Proteomes" id="UP000219167">
    <property type="component" value="Unassembled WGS sequence"/>
</dbReference>
<dbReference type="PANTHER" id="PTHR43537:SF39">
    <property type="entry name" value="HTH-TYPE TRANSCRIPTIONAL REGULATOR MCBR"/>
    <property type="match status" value="1"/>
</dbReference>
<dbReference type="GO" id="GO:0003677">
    <property type="term" value="F:DNA binding"/>
    <property type="evidence" value="ECO:0007669"/>
    <property type="project" value="UniProtKB-KW"/>
</dbReference>
<organism evidence="5 6">
    <name type="scientific">Rhizobium subbaraonis</name>
    <dbReference type="NCBI Taxonomy" id="908946"/>
    <lineage>
        <taxon>Bacteria</taxon>
        <taxon>Pseudomonadati</taxon>
        <taxon>Pseudomonadota</taxon>
        <taxon>Alphaproteobacteria</taxon>
        <taxon>Hyphomicrobiales</taxon>
        <taxon>Rhizobiaceae</taxon>
        <taxon>Rhizobium/Agrobacterium group</taxon>
        <taxon>Rhizobium</taxon>
    </lineage>
</organism>
<dbReference type="Gene3D" id="1.20.120.530">
    <property type="entry name" value="GntR ligand-binding domain-like"/>
    <property type="match status" value="1"/>
</dbReference>
<name>A0A285UXG5_9HYPH</name>
<dbReference type="Gene3D" id="1.10.10.10">
    <property type="entry name" value="Winged helix-like DNA-binding domain superfamily/Winged helix DNA-binding domain"/>
    <property type="match status" value="1"/>
</dbReference>
<dbReference type="Pfam" id="PF00392">
    <property type="entry name" value="GntR"/>
    <property type="match status" value="1"/>
</dbReference>
<dbReference type="SUPFAM" id="SSF48008">
    <property type="entry name" value="GntR ligand-binding domain-like"/>
    <property type="match status" value="1"/>
</dbReference>
<dbReference type="AlphaFoldDB" id="A0A285UXG5"/>
<feature type="domain" description="HTH gntR-type" evidence="4">
    <location>
        <begin position="11"/>
        <end position="78"/>
    </location>
</feature>
<accession>A0A285UXG5</accession>
<dbReference type="InterPro" id="IPR036388">
    <property type="entry name" value="WH-like_DNA-bd_sf"/>
</dbReference>
<dbReference type="InterPro" id="IPR000524">
    <property type="entry name" value="Tscrpt_reg_HTH_GntR"/>
</dbReference>
<evidence type="ECO:0000256" key="2">
    <source>
        <dbReference type="ARBA" id="ARBA00023125"/>
    </source>
</evidence>
<dbReference type="SMART" id="SM00345">
    <property type="entry name" value="HTH_GNTR"/>
    <property type="match status" value="1"/>
</dbReference>
<dbReference type="Pfam" id="PF07729">
    <property type="entry name" value="FCD"/>
    <property type="match status" value="1"/>
</dbReference>
<evidence type="ECO:0000313" key="5">
    <source>
        <dbReference type="EMBL" id="SOC46510.1"/>
    </source>
</evidence>
<dbReference type="SUPFAM" id="SSF46785">
    <property type="entry name" value="Winged helix' DNA-binding domain"/>
    <property type="match status" value="1"/>
</dbReference>
<protein>
    <submittedName>
        <fullName evidence="5">GntR family transcriptional regulator</fullName>
    </submittedName>
</protein>
<sequence>MMVIEGRQATESIKQWVYRTLRHAIMTGRFRPGHPLTINGLAEMLDVSAMPVREALQFLVADGAIELLDNRRVRVPLIDPDRFDEILSARIALETVAAERALAHIDFIRLAHLQHLDRLVDEAYGRGDIEGGIAANFDFHRCLYEARSSAVLLPLIESLWLRLGPFMRLAAENLHDHYLVDRHAEALEAIRTQDAAALKAAIAADIQDGAGDIGRAQFLETAAQEFAATHRS</sequence>
<keyword evidence="3" id="KW-0804">Transcription</keyword>
<keyword evidence="6" id="KW-1185">Reference proteome</keyword>
<dbReference type="PANTHER" id="PTHR43537">
    <property type="entry name" value="TRANSCRIPTIONAL REGULATOR, GNTR FAMILY"/>
    <property type="match status" value="1"/>
</dbReference>
<evidence type="ECO:0000313" key="6">
    <source>
        <dbReference type="Proteomes" id="UP000219167"/>
    </source>
</evidence>
<reference evidence="5 6" key="1">
    <citation type="submission" date="2017-08" db="EMBL/GenBank/DDBJ databases">
        <authorList>
            <person name="de Groot N.N."/>
        </authorList>
    </citation>
    <scope>NUCLEOTIDE SEQUENCE [LARGE SCALE GENOMIC DNA]</scope>
    <source>
        <strain evidence="5 6">JC85</strain>
    </source>
</reference>
<evidence type="ECO:0000256" key="1">
    <source>
        <dbReference type="ARBA" id="ARBA00023015"/>
    </source>
</evidence>
<dbReference type="EMBL" id="OBQD01000023">
    <property type="protein sequence ID" value="SOC46510.1"/>
    <property type="molecule type" value="Genomic_DNA"/>
</dbReference>
<keyword evidence="2" id="KW-0238">DNA-binding</keyword>
<dbReference type="RefSeq" id="WP_245423672.1">
    <property type="nucleotide sequence ID" value="NZ_OBQD01000023.1"/>
</dbReference>
<dbReference type="PROSITE" id="PS50949">
    <property type="entry name" value="HTH_GNTR"/>
    <property type="match status" value="1"/>
</dbReference>
<keyword evidence="1" id="KW-0805">Transcription regulation</keyword>
<gene>
    <name evidence="5" type="ORF">SAMN05892877_1234</name>
</gene>
<dbReference type="InterPro" id="IPR036390">
    <property type="entry name" value="WH_DNA-bd_sf"/>
</dbReference>
<dbReference type="GO" id="GO:0003700">
    <property type="term" value="F:DNA-binding transcription factor activity"/>
    <property type="evidence" value="ECO:0007669"/>
    <property type="project" value="InterPro"/>
</dbReference>
<evidence type="ECO:0000256" key="3">
    <source>
        <dbReference type="ARBA" id="ARBA00023163"/>
    </source>
</evidence>
<dbReference type="InterPro" id="IPR011711">
    <property type="entry name" value="GntR_C"/>
</dbReference>
<dbReference type="InterPro" id="IPR008920">
    <property type="entry name" value="TF_FadR/GntR_C"/>
</dbReference>
<proteinExistence type="predicted"/>
<dbReference type="SMART" id="SM00895">
    <property type="entry name" value="FCD"/>
    <property type="match status" value="1"/>
</dbReference>